<evidence type="ECO:0000313" key="3">
    <source>
        <dbReference type="Proteomes" id="UP000324222"/>
    </source>
</evidence>
<name>A0A5B7H219_PORTR</name>
<dbReference type="AlphaFoldDB" id="A0A5B7H219"/>
<comment type="caution">
    <text evidence="2">The sequence shown here is derived from an EMBL/GenBank/DDBJ whole genome shotgun (WGS) entry which is preliminary data.</text>
</comment>
<evidence type="ECO:0000256" key="1">
    <source>
        <dbReference type="SAM" id="MobiDB-lite"/>
    </source>
</evidence>
<accession>A0A5B7H219</accession>
<evidence type="ECO:0000313" key="2">
    <source>
        <dbReference type="EMBL" id="MPC63906.1"/>
    </source>
</evidence>
<protein>
    <submittedName>
        <fullName evidence="2">Uncharacterized protein</fullName>
    </submittedName>
</protein>
<dbReference type="Proteomes" id="UP000324222">
    <property type="component" value="Unassembled WGS sequence"/>
</dbReference>
<proteinExistence type="predicted"/>
<reference evidence="2 3" key="1">
    <citation type="submission" date="2019-05" db="EMBL/GenBank/DDBJ databases">
        <title>Another draft genome of Portunus trituberculatus and its Hox gene families provides insights of decapod evolution.</title>
        <authorList>
            <person name="Jeong J.-H."/>
            <person name="Song I."/>
            <person name="Kim S."/>
            <person name="Choi T."/>
            <person name="Kim D."/>
            <person name="Ryu S."/>
            <person name="Kim W."/>
        </authorList>
    </citation>
    <scope>NUCLEOTIDE SEQUENCE [LARGE SCALE GENOMIC DNA]</scope>
    <source>
        <tissue evidence="2">Muscle</tissue>
    </source>
</reference>
<gene>
    <name evidence="2" type="ORF">E2C01_058014</name>
</gene>
<dbReference type="EMBL" id="VSRR010021402">
    <property type="protein sequence ID" value="MPC63906.1"/>
    <property type="molecule type" value="Genomic_DNA"/>
</dbReference>
<organism evidence="2 3">
    <name type="scientific">Portunus trituberculatus</name>
    <name type="common">Swimming crab</name>
    <name type="synonym">Neptunus trituberculatus</name>
    <dbReference type="NCBI Taxonomy" id="210409"/>
    <lineage>
        <taxon>Eukaryota</taxon>
        <taxon>Metazoa</taxon>
        <taxon>Ecdysozoa</taxon>
        <taxon>Arthropoda</taxon>
        <taxon>Crustacea</taxon>
        <taxon>Multicrustacea</taxon>
        <taxon>Malacostraca</taxon>
        <taxon>Eumalacostraca</taxon>
        <taxon>Eucarida</taxon>
        <taxon>Decapoda</taxon>
        <taxon>Pleocyemata</taxon>
        <taxon>Brachyura</taxon>
        <taxon>Eubrachyura</taxon>
        <taxon>Portunoidea</taxon>
        <taxon>Portunidae</taxon>
        <taxon>Portuninae</taxon>
        <taxon>Portunus</taxon>
    </lineage>
</organism>
<sequence>MSLKSCSSPIRPHPHLPSPLASLIREPSVSEEKRENQLGMTPI</sequence>
<feature type="region of interest" description="Disordered" evidence="1">
    <location>
        <begin position="1"/>
        <end position="43"/>
    </location>
</feature>
<keyword evidence="3" id="KW-1185">Reference proteome</keyword>